<evidence type="ECO:0000313" key="1">
    <source>
        <dbReference type="EMBL" id="RKK74556.1"/>
    </source>
</evidence>
<comment type="caution">
    <text evidence="1">The sequence shown here is derived from an EMBL/GenBank/DDBJ whole genome shotgun (WGS) entry which is preliminary data.</text>
</comment>
<reference evidence="1 2" key="1">
    <citation type="journal article" date="2018" name="Sci. Rep.">
        <title>Characterisation of pathogen-specific regions and novel effector candidates in Fusarium oxysporum f. sp. cepae.</title>
        <authorList>
            <person name="Armitage A.D."/>
            <person name="Taylor A."/>
            <person name="Sobczyk M.K."/>
            <person name="Baxter L."/>
            <person name="Greenfield B.P."/>
            <person name="Bates H.J."/>
            <person name="Wilson F."/>
            <person name="Jackson A.C."/>
            <person name="Ott S."/>
            <person name="Harrison R.J."/>
            <person name="Clarkson J.P."/>
        </authorList>
    </citation>
    <scope>NUCLEOTIDE SEQUENCE [LARGE SCALE GENOMIC DNA]</scope>
    <source>
        <strain evidence="1 2">Fo_A13</strain>
    </source>
</reference>
<gene>
    <name evidence="1" type="ORF">BFJ69_g8468</name>
</gene>
<dbReference type="AlphaFoldDB" id="A0A420N2R2"/>
<name>A0A420N2R2_FUSOX</name>
<protein>
    <submittedName>
        <fullName evidence="1">Uncharacterized protein</fullName>
    </submittedName>
</protein>
<dbReference type="Proteomes" id="UP000285084">
    <property type="component" value="Unassembled WGS sequence"/>
</dbReference>
<dbReference type="EMBL" id="MRCX01000071">
    <property type="protein sequence ID" value="RKK74556.1"/>
    <property type="molecule type" value="Genomic_DNA"/>
</dbReference>
<sequence>MEYGLASASATKAKLKFKNYSKSKTGISAPARNGS</sequence>
<accession>A0A420N2R2</accession>
<proteinExistence type="predicted"/>
<evidence type="ECO:0000313" key="2">
    <source>
        <dbReference type="Proteomes" id="UP000285084"/>
    </source>
</evidence>
<organism evidence="1 2">
    <name type="scientific">Fusarium oxysporum</name>
    <name type="common">Fusarium vascular wilt</name>
    <dbReference type="NCBI Taxonomy" id="5507"/>
    <lineage>
        <taxon>Eukaryota</taxon>
        <taxon>Fungi</taxon>
        <taxon>Dikarya</taxon>
        <taxon>Ascomycota</taxon>
        <taxon>Pezizomycotina</taxon>
        <taxon>Sordariomycetes</taxon>
        <taxon>Hypocreomycetidae</taxon>
        <taxon>Hypocreales</taxon>
        <taxon>Nectriaceae</taxon>
        <taxon>Fusarium</taxon>
        <taxon>Fusarium oxysporum species complex</taxon>
    </lineage>
</organism>